<sequence length="190" mass="20575">MPVLKFTKRDLLYCPFPQDGDLVREIYAILQNAQVSEDNVLVDGDDFARELRFHGYFERLWILCHGGDGSLRIGNTAGDSRISAADLAERLLELGLNTAVPEIMVWSCFGGKAGGFAQSLWLNLRRSLPHIRVSGLAGMTGSIAPGGAALKVTRMAGYFAGSGGDEGLHRMIDLSEIITYPGAPTVSFEV</sequence>
<dbReference type="RefSeq" id="WP_161862940.1">
    <property type="nucleotide sequence ID" value="NZ_CP046620.1"/>
</dbReference>
<keyword evidence="2" id="KW-1185">Reference proteome</keyword>
<dbReference type="EMBL" id="CP046620">
    <property type="protein sequence ID" value="QHQ36394.1"/>
    <property type="molecule type" value="Genomic_DNA"/>
</dbReference>
<dbReference type="AlphaFoldDB" id="A0A6P1T0F3"/>
<protein>
    <recommendedName>
        <fullName evidence="3">DUF4347 domain-containing protein</fullName>
    </recommendedName>
</protein>
<organism evidence="1 2">
    <name type="scientific">Algicella marina</name>
    <dbReference type="NCBI Taxonomy" id="2683284"/>
    <lineage>
        <taxon>Bacteria</taxon>
        <taxon>Pseudomonadati</taxon>
        <taxon>Pseudomonadota</taxon>
        <taxon>Alphaproteobacteria</taxon>
        <taxon>Rhodobacterales</taxon>
        <taxon>Paracoccaceae</taxon>
        <taxon>Algicella</taxon>
    </lineage>
</organism>
<gene>
    <name evidence="1" type="ORF">GO499_15030</name>
</gene>
<reference evidence="1 2" key="1">
    <citation type="submission" date="2019-12" db="EMBL/GenBank/DDBJ databases">
        <title>Complete genome sequence of Algicella marina strain 9Alg 56(T) isolated from the red alga Tichocarpus crinitus.</title>
        <authorList>
            <person name="Kim S.-G."/>
            <person name="Nedashkovskaya O.I."/>
        </authorList>
    </citation>
    <scope>NUCLEOTIDE SEQUENCE [LARGE SCALE GENOMIC DNA]</scope>
    <source>
        <strain evidence="1 2">9Alg 56</strain>
    </source>
</reference>
<evidence type="ECO:0008006" key="3">
    <source>
        <dbReference type="Google" id="ProtNLM"/>
    </source>
</evidence>
<proteinExistence type="predicted"/>
<dbReference type="Proteomes" id="UP000464495">
    <property type="component" value="Chromosome"/>
</dbReference>
<evidence type="ECO:0000313" key="2">
    <source>
        <dbReference type="Proteomes" id="UP000464495"/>
    </source>
</evidence>
<dbReference type="KEGG" id="amaq:GO499_15030"/>
<evidence type="ECO:0000313" key="1">
    <source>
        <dbReference type="EMBL" id="QHQ36394.1"/>
    </source>
</evidence>
<accession>A0A6P1T0F3</accession>
<name>A0A6P1T0F3_9RHOB</name>